<organism evidence="1 2">
    <name type="scientific">Roseiarcus fermentans</name>
    <dbReference type="NCBI Taxonomy" id="1473586"/>
    <lineage>
        <taxon>Bacteria</taxon>
        <taxon>Pseudomonadati</taxon>
        <taxon>Pseudomonadota</taxon>
        <taxon>Alphaproteobacteria</taxon>
        <taxon>Hyphomicrobiales</taxon>
        <taxon>Roseiarcaceae</taxon>
        <taxon>Roseiarcus</taxon>
    </lineage>
</organism>
<gene>
    <name evidence="1" type="ORF">DFR50_1397</name>
</gene>
<dbReference type="EMBL" id="QNRK01000039">
    <property type="protein sequence ID" value="RBP04530.1"/>
    <property type="molecule type" value="Genomic_DNA"/>
</dbReference>
<keyword evidence="2" id="KW-1185">Reference proteome</keyword>
<reference evidence="1 2" key="1">
    <citation type="submission" date="2018-06" db="EMBL/GenBank/DDBJ databases">
        <title>Genomic Encyclopedia of Type Strains, Phase IV (KMG-IV): sequencing the most valuable type-strain genomes for metagenomic binning, comparative biology and taxonomic classification.</title>
        <authorList>
            <person name="Goeker M."/>
        </authorList>
    </citation>
    <scope>NUCLEOTIDE SEQUENCE [LARGE SCALE GENOMIC DNA]</scope>
    <source>
        <strain evidence="1 2">DSM 24875</strain>
    </source>
</reference>
<comment type="caution">
    <text evidence="1">The sequence shown here is derived from an EMBL/GenBank/DDBJ whole genome shotgun (WGS) entry which is preliminary data.</text>
</comment>
<accession>A0A366ES71</accession>
<name>A0A366ES71_9HYPH</name>
<evidence type="ECO:0000313" key="2">
    <source>
        <dbReference type="Proteomes" id="UP000253529"/>
    </source>
</evidence>
<dbReference type="Proteomes" id="UP000253529">
    <property type="component" value="Unassembled WGS sequence"/>
</dbReference>
<protein>
    <submittedName>
        <fullName evidence="1">Uncharacterized protein</fullName>
    </submittedName>
</protein>
<sequence length="42" mass="4544">MIAEVAGRRCGVRRLDLVNSAARGDLTRSGAVSILHRPRTVI</sequence>
<proteinExistence type="predicted"/>
<dbReference type="AlphaFoldDB" id="A0A366ES71"/>
<evidence type="ECO:0000313" key="1">
    <source>
        <dbReference type="EMBL" id="RBP04530.1"/>
    </source>
</evidence>